<dbReference type="OrthoDB" id="2756618at2759"/>
<accession>A0A1M2VDA8</accession>
<sequence>MTHSELSIARSTLVSGLVSLFLESLFFGAFAVVYGITAWILLIRDRHQGRSNWDFMLFGASTVMFMFALVHMALDVHINLRAFLLESHDFEAMAHLFDLYNGLVDPIGAVKFAIYVTQTLIGDGFMIYRAYVVWNRSWYVVVVPGLLLFGEVVLGYVTSCLGRFDVSDTKITACVNAFFILSVATNMTSTALIMKRILWSQGSQGTSNSTAPGQPRSQRRRQPRKTVQWRVVESLVQSAAIYSLASVSLAVTSFLSPAIGFPACHSVFPSIIGLVFVLIVIRISLNAGAPDAHRTTLRHSVAEGASCTSLSLPAQDAPWQQRAQPPLPGAAVLGGRPIAIKVSVSTTSDGASDTSSYRTSLSIASDRYSPGIAKERDVEKVRVALAFPYVEGFG</sequence>
<feature type="transmembrane region" description="Helical" evidence="2">
    <location>
        <begin position="239"/>
        <end position="261"/>
    </location>
</feature>
<keyword evidence="2" id="KW-1133">Transmembrane helix</keyword>
<feature type="transmembrane region" description="Helical" evidence="2">
    <location>
        <begin position="138"/>
        <end position="157"/>
    </location>
</feature>
<evidence type="ECO:0000313" key="4">
    <source>
        <dbReference type="Proteomes" id="UP000184267"/>
    </source>
</evidence>
<feature type="region of interest" description="Disordered" evidence="1">
    <location>
        <begin position="202"/>
        <end position="225"/>
    </location>
</feature>
<dbReference type="EMBL" id="MNAD01001427">
    <property type="protein sequence ID" value="OJT05564.1"/>
    <property type="molecule type" value="Genomic_DNA"/>
</dbReference>
<dbReference type="OMA" id="WILLIRD"/>
<dbReference type="STRING" id="154538.A0A1M2VDA8"/>
<feature type="transmembrane region" description="Helical" evidence="2">
    <location>
        <begin position="20"/>
        <end position="43"/>
    </location>
</feature>
<feature type="transmembrane region" description="Helical" evidence="2">
    <location>
        <begin position="267"/>
        <end position="285"/>
    </location>
</feature>
<keyword evidence="2" id="KW-0812">Transmembrane</keyword>
<proteinExistence type="predicted"/>
<keyword evidence="4" id="KW-1185">Reference proteome</keyword>
<feature type="transmembrane region" description="Helical" evidence="2">
    <location>
        <begin position="177"/>
        <end position="194"/>
    </location>
</feature>
<feature type="compositionally biased region" description="Polar residues" evidence="1">
    <location>
        <begin position="202"/>
        <end position="211"/>
    </location>
</feature>
<dbReference type="Proteomes" id="UP000184267">
    <property type="component" value="Unassembled WGS sequence"/>
</dbReference>
<name>A0A1M2VDA8_TRAPU</name>
<reference evidence="3 4" key="1">
    <citation type="submission" date="2016-10" db="EMBL/GenBank/DDBJ databases">
        <title>Genome sequence of the basidiomycete white-rot fungus Trametes pubescens.</title>
        <authorList>
            <person name="Makela M.R."/>
            <person name="Granchi Z."/>
            <person name="Peng M."/>
            <person name="De Vries R.P."/>
            <person name="Grigoriev I."/>
            <person name="Riley R."/>
            <person name="Hilden K."/>
        </authorList>
    </citation>
    <scope>NUCLEOTIDE SEQUENCE [LARGE SCALE GENOMIC DNA]</scope>
    <source>
        <strain evidence="3 4">FBCC735</strain>
    </source>
</reference>
<protein>
    <submittedName>
        <fullName evidence="3">Uncharacterized protein</fullName>
    </submittedName>
</protein>
<dbReference type="AlphaFoldDB" id="A0A1M2VDA8"/>
<evidence type="ECO:0000256" key="1">
    <source>
        <dbReference type="SAM" id="MobiDB-lite"/>
    </source>
</evidence>
<keyword evidence="2" id="KW-0472">Membrane</keyword>
<gene>
    <name evidence="3" type="ORF">TRAPUB_3613</name>
</gene>
<evidence type="ECO:0000256" key="2">
    <source>
        <dbReference type="SAM" id="Phobius"/>
    </source>
</evidence>
<feature type="transmembrane region" description="Helical" evidence="2">
    <location>
        <begin position="55"/>
        <end position="74"/>
    </location>
</feature>
<evidence type="ECO:0000313" key="3">
    <source>
        <dbReference type="EMBL" id="OJT05564.1"/>
    </source>
</evidence>
<organism evidence="3 4">
    <name type="scientific">Trametes pubescens</name>
    <name type="common">White-rot fungus</name>
    <dbReference type="NCBI Taxonomy" id="154538"/>
    <lineage>
        <taxon>Eukaryota</taxon>
        <taxon>Fungi</taxon>
        <taxon>Dikarya</taxon>
        <taxon>Basidiomycota</taxon>
        <taxon>Agaricomycotina</taxon>
        <taxon>Agaricomycetes</taxon>
        <taxon>Polyporales</taxon>
        <taxon>Polyporaceae</taxon>
        <taxon>Trametes</taxon>
    </lineage>
</organism>
<comment type="caution">
    <text evidence="3">The sequence shown here is derived from an EMBL/GenBank/DDBJ whole genome shotgun (WGS) entry which is preliminary data.</text>
</comment>